<comment type="catalytic activity">
    <reaction evidence="3">
        <text>[protein]-peptidylproline (omega=180) = [protein]-peptidylproline (omega=0)</text>
        <dbReference type="Rhea" id="RHEA:16237"/>
        <dbReference type="Rhea" id="RHEA-COMP:10747"/>
        <dbReference type="Rhea" id="RHEA-COMP:10748"/>
        <dbReference type="ChEBI" id="CHEBI:83833"/>
        <dbReference type="ChEBI" id="CHEBI:83834"/>
        <dbReference type="EC" id="5.2.1.8"/>
    </reaction>
</comment>
<dbReference type="Proteomes" id="UP000053232">
    <property type="component" value="Unassembled WGS sequence"/>
</dbReference>
<dbReference type="GO" id="GO:0003755">
    <property type="term" value="F:peptidyl-prolyl cis-trans isomerase activity"/>
    <property type="evidence" value="ECO:0007669"/>
    <property type="project" value="UniProtKB-UniRule"/>
</dbReference>
<dbReference type="Gene3D" id="2.40.100.10">
    <property type="entry name" value="Cyclophilin-like"/>
    <property type="match status" value="1"/>
</dbReference>
<keyword evidence="1 3" id="KW-0697">Rotamase</keyword>
<dbReference type="GO" id="GO:0006457">
    <property type="term" value="P:protein folding"/>
    <property type="evidence" value="ECO:0007669"/>
    <property type="project" value="TreeGrafter"/>
</dbReference>
<gene>
    <name evidence="5" type="ORF">OXYTRIMIC_138</name>
</gene>
<dbReference type="PROSITE" id="PS50072">
    <property type="entry name" value="CSA_PPIASE_2"/>
    <property type="match status" value="1"/>
</dbReference>
<protein>
    <recommendedName>
        <fullName evidence="3">Peptidyl-prolyl cis-trans isomerase</fullName>
        <shortName evidence="3">PPIase</shortName>
        <ecNumber evidence="3">5.2.1.8</ecNumber>
    </recommendedName>
</protein>
<dbReference type="InterPro" id="IPR024936">
    <property type="entry name" value="Cyclophilin-type_PPIase"/>
</dbReference>
<comment type="similarity">
    <text evidence="3">Belongs to the cyclophilin-type PPIase family.</text>
</comment>
<evidence type="ECO:0000313" key="6">
    <source>
        <dbReference type="Proteomes" id="UP000053232"/>
    </source>
</evidence>
<organism evidence="5 6">
    <name type="scientific">Oxytricha trifallax</name>
    <dbReference type="NCBI Taxonomy" id="1172189"/>
    <lineage>
        <taxon>Eukaryota</taxon>
        <taxon>Sar</taxon>
        <taxon>Alveolata</taxon>
        <taxon>Ciliophora</taxon>
        <taxon>Intramacronucleata</taxon>
        <taxon>Spirotrichea</taxon>
        <taxon>Stichotrichia</taxon>
        <taxon>Sporadotrichida</taxon>
        <taxon>Oxytrichidae</taxon>
        <taxon>Oxytrichinae</taxon>
        <taxon>Oxytricha</taxon>
    </lineage>
</organism>
<evidence type="ECO:0000313" key="5">
    <source>
        <dbReference type="EMBL" id="KEJ82447.1"/>
    </source>
</evidence>
<keyword evidence="2 3" id="KW-0413">Isomerase</keyword>
<evidence type="ECO:0000256" key="3">
    <source>
        <dbReference type="RuleBase" id="RU363019"/>
    </source>
</evidence>
<dbReference type="PANTHER" id="PTHR11071">
    <property type="entry name" value="PEPTIDYL-PROLYL CIS-TRANS ISOMERASE"/>
    <property type="match status" value="1"/>
</dbReference>
<dbReference type="PIRSF" id="PIRSF001467">
    <property type="entry name" value="Peptidylpro_ismrse"/>
    <property type="match status" value="1"/>
</dbReference>
<dbReference type="Pfam" id="PF00160">
    <property type="entry name" value="Pro_isomerase"/>
    <property type="match status" value="1"/>
</dbReference>
<comment type="caution">
    <text evidence="5">The sequence shown here is derived from an EMBL/GenBank/DDBJ whole genome shotgun (WGS) entry which is preliminary data.</text>
</comment>
<accession>A0A073IAK9</accession>
<proteinExistence type="inferred from homology"/>
<dbReference type="PRINTS" id="PR00153">
    <property type="entry name" value="CSAPPISMRASE"/>
</dbReference>
<sequence length="236" mass="26169">MAISFYDKPQSIFDDLDILATVYMDINLGGAPQGRVEFELFGDTPLTSENFRAICTGEKGFCQYYQPPIQPTQITNQIASQTNQLCVVDQMSSSTINLQQQQNEQPKKLLCYRNTLFHKIIPGFIIQGGDIHKNNGLGGESIYGLKFPDENFIHSHAERPGILSMSNLGNGTKNTNNSQFFITLDTFPHLDGHHVAFGRVSKGLEVLTGVSKVGSQSGVCKQQVWISDCGEINKDY</sequence>
<dbReference type="EMBL" id="ARYC01019651">
    <property type="protein sequence ID" value="KEJ82447.1"/>
    <property type="molecule type" value="Genomic_DNA"/>
</dbReference>
<dbReference type="AlphaFoldDB" id="A0A073IAK9"/>
<evidence type="ECO:0000256" key="2">
    <source>
        <dbReference type="ARBA" id="ARBA00023235"/>
    </source>
</evidence>
<comment type="function">
    <text evidence="3">PPIases accelerate the folding of proteins. It catalyzes the cis-trans isomerization of proline imidic peptide bonds in oligopeptides.</text>
</comment>
<evidence type="ECO:0000259" key="4">
    <source>
        <dbReference type="PROSITE" id="PS50072"/>
    </source>
</evidence>
<dbReference type="SUPFAM" id="SSF50891">
    <property type="entry name" value="Cyclophilin-like"/>
    <property type="match status" value="1"/>
</dbReference>
<keyword evidence="6" id="KW-1185">Reference proteome</keyword>
<dbReference type="InterPro" id="IPR029000">
    <property type="entry name" value="Cyclophilin-like_dom_sf"/>
</dbReference>
<reference evidence="6" key="1">
    <citation type="journal article" date="2014" name="Cell">
        <title>The Architecture of a Scrambled Genome Reveals Massive Levels of Genomic Rearrangement during Development.</title>
        <authorList>
            <person name="Chen X."/>
            <person name="Bracht J.R."/>
            <person name="Goldman A.D."/>
            <person name="Dolzhenko E."/>
            <person name="Clay D.M."/>
            <person name="Swart E.C."/>
            <person name="Perlman D.H."/>
            <person name="Doak T.G."/>
            <person name="Stuart A."/>
            <person name="Amemiya C.T."/>
            <person name="Sebra R.P."/>
            <person name="Landweber L.F."/>
        </authorList>
    </citation>
    <scope>NUCLEOTIDE SEQUENCE [LARGE SCALE GENOMIC DNA]</scope>
    <source>
        <strain evidence="6">JRB310</strain>
    </source>
</reference>
<dbReference type="GO" id="GO:0005737">
    <property type="term" value="C:cytoplasm"/>
    <property type="evidence" value="ECO:0007669"/>
    <property type="project" value="TreeGrafter"/>
</dbReference>
<evidence type="ECO:0000256" key="1">
    <source>
        <dbReference type="ARBA" id="ARBA00023110"/>
    </source>
</evidence>
<name>A0A073IAK9_9SPIT</name>
<dbReference type="InterPro" id="IPR002130">
    <property type="entry name" value="Cyclophilin-type_PPIase_dom"/>
</dbReference>
<feature type="domain" description="PPIase cyclophilin-type" evidence="4">
    <location>
        <begin position="23"/>
        <end position="231"/>
    </location>
</feature>
<dbReference type="EC" id="5.2.1.8" evidence="3"/>
<dbReference type="GO" id="GO:0016018">
    <property type="term" value="F:cyclosporin A binding"/>
    <property type="evidence" value="ECO:0007669"/>
    <property type="project" value="TreeGrafter"/>
</dbReference>
<dbReference type="PANTHER" id="PTHR11071:SF561">
    <property type="entry name" value="PEPTIDYL-PROLYL CIS-TRANS ISOMERASE D-RELATED"/>
    <property type="match status" value="1"/>
</dbReference>